<dbReference type="InterPro" id="IPR011548">
    <property type="entry name" value="HIBADH"/>
</dbReference>
<dbReference type="InterPro" id="IPR013328">
    <property type="entry name" value="6PGD_dom2"/>
</dbReference>
<dbReference type="Pfam" id="PF03446">
    <property type="entry name" value="NAD_binding_2"/>
    <property type="match status" value="1"/>
</dbReference>
<dbReference type="GO" id="GO:0008442">
    <property type="term" value="F:3-hydroxyisobutyrate dehydrogenase activity"/>
    <property type="evidence" value="ECO:0007669"/>
    <property type="project" value="UniProtKB-EC"/>
</dbReference>
<evidence type="ECO:0000259" key="11">
    <source>
        <dbReference type="Pfam" id="PF14833"/>
    </source>
</evidence>
<dbReference type="SUPFAM" id="SSF51735">
    <property type="entry name" value="NAD(P)-binding Rossmann-fold domains"/>
    <property type="match status" value="1"/>
</dbReference>
<keyword evidence="5 9" id="KW-0560">Oxidoreductase</keyword>
<dbReference type="GO" id="GO:0005739">
    <property type="term" value="C:mitochondrion"/>
    <property type="evidence" value="ECO:0007669"/>
    <property type="project" value="TreeGrafter"/>
</dbReference>
<protein>
    <recommendedName>
        <fullName evidence="3 9">3-hydroxyisobutyrate dehydrogenase</fullName>
        <shortName evidence="9">HIBADH</shortName>
        <ecNumber evidence="3 9">1.1.1.31</ecNumber>
    </recommendedName>
</protein>
<organism evidence="12 13">
    <name type="scientific">Coemansia erecta</name>
    <dbReference type="NCBI Taxonomy" id="147472"/>
    <lineage>
        <taxon>Eukaryota</taxon>
        <taxon>Fungi</taxon>
        <taxon>Fungi incertae sedis</taxon>
        <taxon>Zoopagomycota</taxon>
        <taxon>Kickxellomycotina</taxon>
        <taxon>Kickxellomycetes</taxon>
        <taxon>Kickxellales</taxon>
        <taxon>Kickxellaceae</taxon>
        <taxon>Coemansia</taxon>
    </lineage>
</organism>
<dbReference type="Proteomes" id="UP001149813">
    <property type="component" value="Unassembled WGS sequence"/>
</dbReference>
<dbReference type="GO" id="GO:0051287">
    <property type="term" value="F:NAD binding"/>
    <property type="evidence" value="ECO:0007669"/>
    <property type="project" value="InterPro"/>
</dbReference>
<dbReference type="SUPFAM" id="SSF48179">
    <property type="entry name" value="6-phosphogluconate dehydrogenase C-terminal domain-like"/>
    <property type="match status" value="1"/>
</dbReference>
<evidence type="ECO:0000256" key="7">
    <source>
        <dbReference type="ARBA" id="ARBA00049197"/>
    </source>
</evidence>
<dbReference type="PIRSF" id="PIRSF000103">
    <property type="entry name" value="HIBADH"/>
    <property type="match status" value="1"/>
</dbReference>
<keyword evidence="4 9" id="KW-0101">Branched-chain amino acid catabolism</keyword>
<evidence type="ECO:0000256" key="9">
    <source>
        <dbReference type="RuleBase" id="RU910714"/>
    </source>
</evidence>
<dbReference type="PANTHER" id="PTHR22981:SF7">
    <property type="entry name" value="3-HYDROXYISOBUTYRATE DEHYDROGENASE, MITOCHONDRIAL"/>
    <property type="match status" value="1"/>
</dbReference>
<dbReference type="NCBIfam" id="TIGR01692">
    <property type="entry name" value="HIBADH"/>
    <property type="match status" value="1"/>
</dbReference>
<dbReference type="EC" id="1.1.1.31" evidence="3 9"/>
<name>A0A9W8CMT8_9FUNG</name>
<evidence type="ECO:0000256" key="1">
    <source>
        <dbReference type="ARBA" id="ARBA00005109"/>
    </source>
</evidence>
<comment type="pathway">
    <text evidence="1 9">Amino-acid degradation; L-valine degradation.</text>
</comment>
<dbReference type="OrthoDB" id="435038at2759"/>
<comment type="catalytic activity">
    <reaction evidence="7 9">
        <text>3-hydroxy-2-methylpropanoate + NAD(+) = 2-methyl-3-oxopropanoate + NADH + H(+)</text>
        <dbReference type="Rhea" id="RHEA:17681"/>
        <dbReference type="ChEBI" id="CHEBI:11805"/>
        <dbReference type="ChEBI" id="CHEBI:15378"/>
        <dbReference type="ChEBI" id="CHEBI:57540"/>
        <dbReference type="ChEBI" id="CHEBI:57700"/>
        <dbReference type="ChEBI" id="CHEBI:57945"/>
        <dbReference type="EC" id="1.1.1.31"/>
    </reaction>
</comment>
<keyword evidence="6 9" id="KW-0520">NAD</keyword>
<dbReference type="EMBL" id="JANBOJ010000391">
    <property type="protein sequence ID" value="KAJ1719485.1"/>
    <property type="molecule type" value="Genomic_DNA"/>
</dbReference>
<dbReference type="Pfam" id="PF14833">
    <property type="entry name" value="NAD_binding_11"/>
    <property type="match status" value="1"/>
</dbReference>
<comment type="caution">
    <text evidence="12">The sequence shown here is derived from an EMBL/GenBank/DDBJ whole genome shotgun (WGS) entry which is preliminary data.</text>
</comment>
<dbReference type="Gene3D" id="3.40.50.720">
    <property type="entry name" value="NAD(P)-binding Rossmann-like Domain"/>
    <property type="match status" value="1"/>
</dbReference>
<evidence type="ECO:0000256" key="6">
    <source>
        <dbReference type="ARBA" id="ARBA00023027"/>
    </source>
</evidence>
<dbReference type="GO" id="GO:0050661">
    <property type="term" value="F:NADP binding"/>
    <property type="evidence" value="ECO:0007669"/>
    <property type="project" value="InterPro"/>
</dbReference>
<evidence type="ECO:0000259" key="10">
    <source>
        <dbReference type="Pfam" id="PF03446"/>
    </source>
</evidence>
<gene>
    <name evidence="12" type="ORF">LPJ53_005760</name>
</gene>
<dbReference type="InterPro" id="IPR036291">
    <property type="entry name" value="NAD(P)-bd_dom_sf"/>
</dbReference>
<evidence type="ECO:0000256" key="2">
    <source>
        <dbReference type="ARBA" id="ARBA00006013"/>
    </source>
</evidence>
<feature type="domain" description="3-hydroxyisobutyrate dehydrogenase-like NAD-binding" evidence="11">
    <location>
        <begin position="208"/>
        <end position="335"/>
    </location>
</feature>
<evidence type="ECO:0000256" key="8">
    <source>
        <dbReference type="PIRSR" id="PIRSR000103-1"/>
    </source>
</evidence>
<evidence type="ECO:0000256" key="3">
    <source>
        <dbReference type="ARBA" id="ARBA00012991"/>
    </source>
</evidence>
<feature type="domain" description="6-phosphogluconate dehydrogenase NADP-binding" evidence="10">
    <location>
        <begin position="43"/>
        <end position="205"/>
    </location>
</feature>
<evidence type="ECO:0000313" key="12">
    <source>
        <dbReference type="EMBL" id="KAJ1719485.1"/>
    </source>
</evidence>
<dbReference type="Gene3D" id="1.10.1040.10">
    <property type="entry name" value="N-(1-d-carboxylethyl)-l-norvaline Dehydrogenase, domain 2"/>
    <property type="match status" value="1"/>
</dbReference>
<dbReference type="GO" id="GO:0006574">
    <property type="term" value="P:L-valine catabolic process"/>
    <property type="evidence" value="ECO:0007669"/>
    <property type="project" value="TreeGrafter"/>
</dbReference>
<dbReference type="InterPro" id="IPR006115">
    <property type="entry name" value="6PGDH_NADP-bd"/>
</dbReference>
<dbReference type="FunFam" id="1.10.1040.10:FF:000006">
    <property type="entry name" value="3-hydroxyisobutyrate dehydrogenase"/>
    <property type="match status" value="1"/>
</dbReference>
<sequence length="343" mass="36157">MLSCSLRATQSIRQLRSKPLHLLRARGQQAQYSSTASTETAAIGFIGLGQMGFHMAKHLRAKSEAPFVVFDMNKDVVSKFKSENSNVSVATSPADLASQTSVIVTALPESAHVKQVYLGENGVLRGIRKDALCIDSSTIDNSVSIDVSEQIIAAGGRAVDAPISGGIMGAQAATLTFMVGSQNAADFERAKVHLAKMGKNVVHCGELGAGQAAKICNNLLLAISMIGVAEAMNLGMRLGLDPAVLASIVNTSSGRCWSSDTANPVPNVIATAPSSKDYDGGFKSRLMLKDLGLVSNAAKDSKTPLLLGALSENIYRLIANDPTMAEKDFSVVYKWISGNKKAD</sequence>
<dbReference type="AlphaFoldDB" id="A0A9W8CMT8"/>
<accession>A0A9W8CMT8</accession>
<evidence type="ECO:0000256" key="5">
    <source>
        <dbReference type="ARBA" id="ARBA00023002"/>
    </source>
</evidence>
<dbReference type="InterPro" id="IPR015815">
    <property type="entry name" value="HIBADH-related"/>
</dbReference>
<evidence type="ECO:0000313" key="13">
    <source>
        <dbReference type="Proteomes" id="UP001149813"/>
    </source>
</evidence>
<comment type="similarity">
    <text evidence="2">Belongs to the HIBADH-related family. 3-hydroxyisobutyrate dehydrogenase subfamily.</text>
</comment>
<dbReference type="InterPro" id="IPR002204">
    <property type="entry name" value="3-OH-isobutyrate_DH-rel_CS"/>
</dbReference>
<proteinExistence type="inferred from homology"/>
<dbReference type="InterPro" id="IPR008927">
    <property type="entry name" value="6-PGluconate_DH-like_C_sf"/>
</dbReference>
<evidence type="ECO:0000256" key="4">
    <source>
        <dbReference type="ARBA" id="ARBA00022456"/>
    </source>
</evidence>
<dbReference type="InterPro" id="IPR029154">
    <property type="entry name" value="HIBADH-like_NADP-bd"/>
</dbReference>
<reference evidence="12" key="1">
    <citation type="submission" date="2022-07" db="EMBL/GenBank/DDBJ databases">
        <title>Phylogenomic reconstructions and comparative analyses of Kickxellomycotina fungi.</title>
        <authorList>
            <person name="Reynolds N.K."/>
            <person name="Stajich J.E."/>
            <person name="Barry K."/>
            <person name="Grigoriev I.V."/>
            <person name="Crous P."/>
            <person name="Smith M.E."/>
        </authorList>
    </citation>
    <scope>NUCLEOTIDE SEQUENCE</scope>
    <source>
        <strain evidence="12">NBRC 32514</strain>
    </source>
</reference>
<dbReference type="PANTHER" id="PTHR22981">
    <property type="entry name" value="3-HYDROXYISOBUTYRATE DEHYDROGENASE-RELATED"/>
    <property type="match status" value="1"/>
</dbReference>
<keyword evidence="13" id="KW-1185">Reference proteome</keyword>
<feature type="active site" evidence="8">
    <location>
        <position position="214"/>
    </location>
</feature>
<dbReference type="PROSITE" id="PS00895">
    <property type="entry name" value="3_HYDROXYISOBUT_DH"/>
    <property type="match status" value="1"/>
</dbReference>